<proteinExistence type="predicted"/>
<dbReference type="Proteomes" id="UP001303473">
    <property type="component" value="Unassembled WGS sequence"/>
</dbReference>
<dbReference type="EMBL" id="MU853759">
    <property type="protein sequence ID" value="KAK3944560.1"/>
    <property type="molecule type" value="Genomic_DNA"/>
</dbReference>
<protein>
    <submittedName>
        <fullName evidence="2">Uncharacterized protein</fullName>
    </submittedName>
</protein>
<organism evidence="2 3">
    <name type="scientific">Diplogelasinospora grovesii</name>
    <dbReference type="NCBI Taxonomy" id="303347"/>
    <lineage>
        <taxon>Eukaryota</taxon>
        <taxon>Fungi</taxon>
        <taxon>Dikarya</taxon>
        <taxon>Ascomycota</taxon>
        <taxon>Pezizomycotina</taxon>
        <taxon>Sordariomycetes</taxon>
        <taxon>Sordariomycetidae</taxon>
        <taxon>Sordariales</taxon>
        <taxon>Diplogelasinosporaceae</taxon>
        <taxon>Diplogelasinospora</taxon>
    </lineage>
</organism>
<sequence>MDDRQRTHQKIVGQPCQPYHTTPRSCKIKRNTKILGGLHHSPSLPSRAGGSAQPHRHPDMETAPSPFRFNPVRNPCSPLPFPRPLTAATGSNVSGLRLSDGGDNPRRAYPFTLHTLFLWCCVVFQELTHHFRWFLFVGIFTLLGESYTLLVTTFFICFAFTLLYVLAWLWVLDFGQYAPIGFGLGWAFLHTT</sequence>
<keyword evidence="3" id="KW-1185">Reference proteome</keyword>
<evidence type="ECO:0000256" key="1">
    <source>
        <dbReference type="SAM" id="MobiDB-lite"/>
    </source>
</evidence>
<feature type="region of interest" description="Disordered" evidence="1">
    <location>
        <begin position="37"/>
        <end position="63"/>
    </location>
</feature>
<dbReference type="AlphaFoldDB" id="A0AAN6NEZ4"/>
<gene>
    <name evidence="2" type="ORF">QBC46DRAFT_166953</name>
</gene>
<reference evidence="3" key="1">
    <citation type="journal article" date="2023" name="Mol. Phylogenet. Evol.">
        <title>Genome-scale phylogeny and comparative genomics of the fungal order Sordariales.</title>
        <authorList>
            <person name="Hensen N."/>
            <person name="Bonometti L."/>
            <person name="Westerberg I."/>
            <person name="Brannstrom I.O."/>
            <person name="Guillou S."/>
            <person name="Cros-Aarteil S."/>
            <person name="Calhoun S."/>
            <person name="Haridas S."/>
            <person name="Kuo A."/>
            <person name="Mondo S."/>
            <person name="Pangilinan J."/>
            <person name="Riley R."/>
            <person name="LaButti K."/>
            <person name="Andreopoulos B."/>
            <person name="Lipzen A."/>
            <person name="Chen C."/>
            <person name="Yan M."/>
            <person name="Daum C."/>
            <person name="Ng V."/>
            <person name="Clum A."/>
            <person name="Steindorff A."/>
            <person name="Ohm R.A."/>
            <person name="Martin F."/>
            <person name="Silar P."/>
            <person name="Natvig D.O."/>
            <person name="Lalanne C."/>
            <person name="Gautier V."/>
            <person name="Ament-Velasquez S.L."/>
            <person name="Kruys A."/>
            <person name="Hutchinson M.I."/>
            <person name="Powell A.J."/>
            <person name="Barry K."/>
            <person name="Miller A.N."/>
            <person name="Grigoriev I.V."/>
            <person name="Debuchy R."/>
            <person name="Gladieux P."/>
            <person name="Hiltunen Thoren M."/>
            <person name="Johannesson H."/>
        </authorList>
    </citation>
    <scope>NUCLEOTIDE SEQUENCE [LARGE SCALE GENOMIC DNA]</scope>
    <source>
        <strain evidence="3">CBS 340.73</strain>
    </source>
</reference>
<accession>A0AAN6NEZ4</accession>
<evidence type="ECO:0000313" key="3">
    <source>
        <dbReference type="Proteomes" id="UP001303473"/>
    </source>
</evidence>
<comment type="caution">
    <text evidence="2">The sequence shown here is derived from an EMBL/GenBank/DDBJ whole genome shotgun (WGS) entry which is preliminary data.</text>
</comment>
<evidence type="ECO:0000313" key="2">
    <source>
        <dbReference type="EMBL" id="KAK3944560.1"/>
    </source>
</evidence>
<name>A0AAN6NEZ4_9PEZI</name>